<dbReference type="EMBL" id="CP036289">
    <property type="protein sequence ID" value="QDU74913.1"/>
    <property type="molecule type" value="Genomic_DNA"/>
</dbReference>
<evidence type="ECO:0000256" key="1">
    <source>
        <dbReference type="SAM" id="MobiDB-lite"/>
    </source>
</evidence>
<name>A0A518C6Q5_9BACT</name>
<feature type="region of interest" description="Disordered" evidence="1">
    <location>
        <begin position="317"/>
        <end position="370"/>
    </location>
</feature>
<feature type="signal peptide" evidence="2">
    <location>
        <begin position="1"/>
        <end position="19"/>
    </location>
</feature>
<accession>A0A518C6Q5</accession>
<dbReference type="Proteomes" id="UP000318626">
    <property type="component" value="Chromosome"/>
</dbReference>
<evidence type="ECO:0000313" key="4">
    <source>
        <dbReference type="Proteomes" id="UP000318626"/>
    </source>
</evidence>
<evidence type="ECO:0000256" key="2">
    <source>
        <dbReference type="SAM" id="SignalP"/>
    </source>
</evidence>
<gene>
    <name evidence="3" type="ORF">Pan97_19330</name>
</gene>
<protein>
    <submittedName>
        <fullName evidence="3">Uncharacterized protein</fullName>
    </submittedName>
</protein>
<dbReference type="AlphaFoldDB" id="A0A518C6Q5"/>
<reference evidence="4" key="1">
    <citation type="submission" date="2019-02" db="EMBL/GenBank/DDBJ databases">
        <title>Deep-cultivation of Planctomycetes and their phenomic and genomic characterization uncovers novel biology.</title>
        <authorList>
            <person name="Wiegand S."/>
            <person name="Jogler M."/>
            <person name="Boedeker C."/>
            <person name="Pinto D."/>
            <person name="Vollmers J."/>
            <person name="Rivas-Marin E."/>
            <person name="Kohn T."/>
            <person name="Peeters S.H."/>
            <person name="Heuer A."/>
            <person name="Rast P."/>
            <person name="Oberbeckmann S."/>
            <person name="Bunk B."/>
            <person name="Jeske O."/>
            <person name="Meyerdierks A."/>
            <person name="Storesund J.E."/>
            <person name="Kallscheuer N."/>
            <person name="Luecker S."/>
            <person name="Lage O.M."/>
            <person name="Pohl T."/>
            <person name="Merkel B.J."/>
            <person name="Hornburger P."/>
            <person name="Mueller R.-W."/>
            <person name="Bruemmer F."/>
            <person name="Labrenz M."/>
            <person name="Spormann A.M."/>
            <person name="Op den Camp H."/>
            <person name="Overmann J."/>
            <person name="Amann R."/>
            <person name="Jetten M.S.M."/>
            <person name="Mascher T."/>
            <person name="Medema M.H."/>
            <person name="Devos D.P."/>
            <person name="Kaster A.-K."/>
            <person name="Ovreas L."/>
            <person name="Rohde M."/>
            <person name="Galperin M.Y."/>
            <person name="Jogler C."/>
        </authorList>
    </citation>
    <scope>NUCLEOTIDE SEQUENCE [LARGE SCALE GENOMIC DNA]</scope>
    <source>
        <strain evidence="4">Pan97</strain>
    </source>
</reference>
<keyword evidence="2" id="KW-0732">Signal</keyword>
<evidence type="ECO:0000313" key="3">
    <source>
        <dbReference type="EMBL" id="QDU74913.1"/>
    </source>
</evidence>
<proteinExistence type="predicted"/>
<dbReference type="RefSeq" id="WP_144971889.1">
    <property type="nucleotide sequence ID" value="NZ_CP036289.1"/>
</dbReference>
<organism evidence="3 4">
    <name type="scientific">Bremerella volcania</name>
    <dbReference type="NCBI Taxonomy" id="2527984"/>
    <lineage>
        <taxon>Bacteria</taxon>
        <taxon>Pseudomonadati</taxon>
        <taxon>Planctomycetota</taxon>
        <taxon>Planctomycetia</taxon>
        <taxon>Pirellulales</taxon>
        <taxon>Pirellulaceae</taxon>
        <taxon>Bremerella</taxon>
    </lineage>
</organism>
<keyword evidence="4" id="KW-1185">Reference proteome</keyword>
<feature type="chain" id="PRO_5021827968" evidence="2">
    <location>
        <begin position="20"/>
        <end position="370"/>
    </location>
</feature>
<sequence length="370" mass="40423" precursor="true">MRTLATLALVLATSTVAMADDAKVKLEYKFAVGDVIRSKVVHLSTVETKIKGSTQTAQSRSISTKNWKIQEVNADGDATFIHSVENIDMWQKVTDRPEQRYNSEKDEVPPAIYSEAAKSVGIPLAKITVDTMGRLVDREQLGGTPSSESQILPILPAEPVAVGAAWYSPDDITVRTRSGAQKHIKTRQVFRLNSVSGGIATISTETQILTPIDDPMLKVELIQKLTRGTIKFDIEAGRVASQQLDLDETIIGFQGETSVMNYLGRMTEELIPEAPAKVANVPMAPKKMQHTPTTAAPATNPVKQDVAEVKSWDKLIEGSAEQETFESEEPAAKVATKPERPRVDGVPTLADPATRPVEEEELKLDSPEKE</sequence>
<dbReference type="OrthoDB" id="250033at2"/>
<dbReference type="KEGG" id="bvo:Pan97_19330"/>